<dbReference type="EMBL" id="QDEB01028791">
    <property type="protein sequence ID" value="RZC40107.1"/>
    <property type="molecule type" value="Genomic_DNA"/>
</dbReference>
<evidence type="ECO:0008006" key="3">
    <source>
        <dbReference type="Google" id="ProtNLM"/>
    </source>
</evidence>
<dbReference type="PANTHER" id="PTHR47326">
    <property type="entry name" value="TRANSPOSABLE ELEMENT TC3 TRANSPOSASE-LIKE PROTEIN"/>
    <property type="match status" value="1"/>
</dbReference>
<accession>A0A482W5W8</accession>
<dbReference type="Proteomes" id="UP000292052">
    <property type="component" value="Unassembled WGS sequence"/>
</dbReference>
<feature type="non-terminal residue" evidence="1">
    <location>
        <position position="110"/>
    </location>
</feature>
<organism evidence="1 2">
    <name type="scientific">Asbolus verrucosus</name>
    <name type="common">Desert ironclad beetle</name>
    <dbReference type="NCBI Taxonomy" id="1661398"/>
    <lineage>
        <taxon>Eukaryota</taxon>
        <taxon>Metazoa</taxon>
        <taxon>Ecdysozoa</taxon>
        <taxon>Arthropoda</taxon>
        <taxon>Hexapoda</taxon>
        <taxon>Insecta</taxon>
        <taxon>Pterygota</taxon>
        <taxon>Neoptera</taxon>
        <taxon>Endopterygota</taxon>
        <taxon>Coleoptera</taxon>
        <taxon>Polyphaga</taxon>
        <taxon>Cucujiformia</taxon>
        <taxon>Tenebrionidae</taxon>
        <taxon>Pimeliinae</taxon>
        <taxon>Asbolus</taxon>
    </lineage>
</organism>
<gene>
    <name evidence="1" type="ORF">BDFB_014326</name>
</gene>
<keyword evidence="2" id="KW-1185">Reference proteome</keyword>
<reference evidence="1 2" key="1">
    <citation type="submission" date="2017-03" db="EMBL/GenBank/DDBJ databases">
        <title>Genome of the blue death feigning beetle - Asbolus verrucosus.</title>
        <authorList>
            <person name="Rider S.D."/>
        </authorList>
    </citation>
    <scope>NUCLEOTIDE SEQUENCE [LARGE SCALE GENOMIC DNA]</scope>
    <source>
        <strain evidence="1">Butters</strain>
        <tissue evidence="1">Head and leg muscle</tissue>
    </source>
</reference>
<sequence length="110" mass="12970">TVSWSPRYSIAQHPRPETFQNLRKCSEEIGSIEYKKKVIINRIVITEGNELTVLLTLEENPHKSTRQIENEINISKSSVHKIIKKTNIIRIYRDPPMTKEDMEQQIRQKL</sequence>
<dbReference type="PANTHER" id="PTHR47326:SF1">
    <property type="entry name" value="HTH PSQ-TYPE DOMAIN-CONTAINING PROTEIN"/>
    <property type="match status" value="1"/>
</dbReference>
<evidence type="ECO:0000313" key="2">
    <source>
        <dbReference type="Proteomes" id="UP000292052"/>
    </source>
</evidence>
<comment type="caution">
    <text evidence="1">The sequence shown here is derived from an EMBL/GenBank/DDBJ whole genome shotgun (WGS) entry which is preliminary data.</text>
</comment>
<protein>
    <recommendedName>
        <fullName evidence="3">HTH 24 domain containing protein</fullName>
    </recommendedName>
</protein>
<evidence type="ECO:0000313" key="1">
    <source>
        <dbReference type="EMBL" id="RZC40107.1"/>
    </source>
</evidence>
<name>A0A482W5W8_ASBVE</name>
<proteinExistence type="predicted"/>
<dbReference type="AlphaFoldDB" id="A0A482W5W8"/>
<feature type="non-terminal residue" evidence="1">
    <location>
        <position position="1"/>
    </location>
</feature>